<dbReference type="Proteomes" id="UP000578569">
    <property type="component" value="Unassembled WGS sequence"/>
</dbReference>
<feature type="signal peptide" evidence="1">
    <location>
        <begin position="1"/>
        <end position="21"/>
    </location>
</feature>
<keyword evidence="1" id="KW-0732">Signal</keyword>
<keyword evidence="3" id="KW-0489">Methyltransferase</keyword>
<dbReference type="GO" id="GO:0032259">
    <property type="term" value="P:methylation"/>
    <property type="evidence" value="ECO:0007669"/>
    <property type="project" value="UniProtKB-KW"/>
</dbReference>
<dbReference type="GO" id="GO:0008757">
    <property type="term" value="F:S-adenosylmethionine-dependent methyltransferase activity"/>
    <property type="evidence" value="ECO:0007669"/>
    <property type="project" value="InterPro"/>
</dbReference>
<comment type="caution">
    <text evidence="3">The sequence shown here is derived from an EMBL/GenBank/DDBJ whole genome shotgun (WGS) entry which is preliminary data.</text>
</comment>
<keyword evidence="4" id="KW-1185">Reference proteome</keyword>
<evidence type="ECO:0000259" key="2">
    <source>
        <dbReference type="Pfam" id="PF08241"/>
    </source>
</evidence>
<proteinExistence type="predicted"/>
<dbReference type="PIRSF" id="PIRSF031679">
    <property type="entry name" value="Mtase_Alr7345_prd"/>
    <property type="match status" value="1"/>
</dbReference>
<dbReference type="AlphaFoldDB" id="A0A839Z0Z2"/>
<organism evidence="3 4">
    <name type="scientific">Sphingomicrobium lutaoense</name>
    <dbReference type="NCBI Taxonomy" id="515949"/>
    <lineage>
        <taxon>Bacteria</taxon>
        <taxon>Pseudomonadati</taxon>
        <taxon>Pseudomonadota</taxon>
        <taxon>Alphaproteobacteria</taxon>
        <taxon>Sphingomonadales</taxon>
        <taxon>Sphingomonadaceae</taxon>
        <taxon>Sphingomicrobium</taxon>
    </lineage>
</organism>
<dbReference type="RefSeq" id="WP_183932696.1">
    <property type="nucleotide sequence ID" value="NZ_JACICF010000001.1"/>
</dbReference>
<feature type="chain" id="PRO_5032487158" evidence="1">
    <location>
        <begin position="22"/>
        <end position="273"/>
    </location>
</feature>
<reference evidence="3 4" key="1">
    <citation type="submission" date="2020-08" db="EMBL/GenBank/DDBJ databases">
        <title>Genomic Encyclopedia of Type Strains, Phase IV (KMG-IV): sequencing the most valuable type-strain genomes for metagenomic binning, comparative biology and taxonomic classification.</title>
        <authorList>
            <person name="Goeker M."/>
        </authorList>
    </citation>
    <scope>NUCLEOTIDE SEQUENCE [LARGE SCALE GENOMIC DNA]</scope>
    <source>
        <strain evidence="3 4">DSM 24194</strain>
    </source>
</reference>
<dbReference type="SUPFAM" id="SSF53335">
    <property type="entry name" value="S-adenosyl-L-methionine-dependent methyltransferases"/>
    <property type="match status" value="1"/>
</dbReference>
<protein>
    <submittedName>
        <fullName evidence="3">Putative methyltransferase</fullName>
    </submittedName>
</protein>
<sequence>MRPIAYTIALLALGGAACAPAEQTNATVNTAASQKDALAAAIASPHRDPDNVARDQYRHPAETLEFFGVKPDDMVVEIWPGGGWYTEILAPYLAEEGSLALVASERGLSSVRKMMEKDPETYRSVILSPMDSPSSPTSFPAESADVVLTFRNVHNWEMGDKPYGAEFFASMFRMLRPGGTLGVVDHRLPENRPDEMMRTSGYMKQSRVIELAEAAGFELVDTSEINANSKDNANYEKGVWTLPPRLAEGDKDREKYQAIGESDRMTLKFRKPE</sequence>
<keyword evidence="3" id="KW-0808">Transferase</keyword>
<evidence type="ECO:0000313" key="3">
    <source>
        <dbReference type="EMBL" id="MBB3763342.1"/>
    </source>
</evidence>
<gene>
    <name evidence="3" type="ORF">FHS50_000365</name>
</gene>
<dbReference type="InterPro" id="IPR029063">
    <property type="entry name" value="SAM-dependent_MTases_sf"/>
</dbReference>
<dbReference type="EMBL" id="JACICF010000001">
    <property type="protein sequence ID" value="MBB3763342.1"/>
    <property type="molecule type" value="Genomic_DNA"/>
</dbReference>
<dbReference type="InterPro" id="IPR013216">
    <property type="entry name" value="Methyltransf_11"/>
</dbReference>
<dbReference type="InterPro" id="IPR016980">
    <property type="entry name" value="S-AdoMet-dep_MeTrfase_Alr7345"/>
</dbReference>
<dbReference type="Gene3D" id="3.40.50.150">
    <property type="entry name" value="Vaccinia Virus protein VP39"/>
    <property type="match status" value="1"/>
</dbReference>
<dbReference type="PROSITE" id="PS51257">
    <property type="entry name" value="PROKAR_LIPOPROTEIN"/>
    <property type="match status" value="1"/>
</dbReference>
<evidence type="ECO:0000313" key="4">
    <source>
        <dbReference type="Proteomes" id="UP000578569"/>
    </source>
</evidence>
<dbReference type="Pfam" id="PF08241">
    <property type="entry name" value="Methyltransf_11"/>
    <property type="match status" value="1"/>
</dbReference>
<evidence type="ECO:0000256" key="1">
    <source>
        <dbReference type="SAM" id="SignalP"/>
    </source>
</evidence>
<name>A0A839Z0Z2_9SPHN</name>
<feature type="domain" description="Methyltransferase type 11" evidence="2">
    <location>
        <begin position="80"/>
        <end position="181"/>
    </location>
</feature>
<accession>A0A839Z0Z2</accession>